<protein>
    <recommendedName>
        <fullName evidence="4">Lipoprotein</fullName>
    </recommendedName>
</protein>
<keyword evidence="1" id="KW-0732">Signal</keyword>
<accession>A0ABT5MNQ6</accession>
<comment type="caution">
    <text evidence="2">The sequence shown here is derived from an EMBL/GenBank/DDBJ whole genome shotgun (WGS) entry which is preliminary data.</text>
</comment>
<sequence length="195" mass="21473">MKKIFILLATLCLTLAACTTKAERISREPERMLAFLISNNQLYVIGEKNDYLFSGKSVSEFDSFMKSNYAKYIQKADVLIAITDASNVNIHYTGMLKVLPDEDKQAIRKTYGIGSDNSVNFSTSGQRVKLQNRDEILAKNPVNGSFFADVSYYESKLNIGEDIKSILMLPVAAVAIVPMMIIWGAACAGSTTTGC</sequence>
<evidence type="ECO:0000256" key="1">
    <source>
        <dbReference type="SAM" id="SignalP"/>
    </source>
</evidence>
<feature type="chain" id="PRO_5047530941" description="Lipoprotein" evidence="1">
    <location>
        <begin position="23"/>
        <end position="195"/>
    </location>
</feature>
<evidence type="ECO:0008006" key="4">
    <source>
        <dbReference type="Google" id="ProtNLM"/>
    </source>
</evidence>
<name>A0ABT5MNQ6_9PAST</name>
<evidence type="ECO:0000313" key="3">
    <source>
        <dbReference type="Proteomes" id="UP001221909"/>
    </source>
</evidence>
<gene>
    <name evidence="2" type="ORF">PTQ27_04890</name>
</gene>
<dbReference type="Proteomes" id="UP001221909">
    <property type="component" value="Unassembled WGS sequence"/>
</dbReference>
<feature type="signal peptide" evidence="1">
    <location>
        <begin position="1"/>
        <end position="22"/>
    </location>
</feature>
<organism evidence="2 3">
    <name type="scientific">Mannheimia cairinae</name>
    <dbReference type="NCBI Taxonomy" id="3025936"/>
    <lineage>
        <taxon>Bacteria</taxon>
        <taxon>Pseudomonadati</taxon>
        <taxon>Pseudomonadota</taxon>
        <taxon>Gammaproteobacteria</taxon>
        <taxon>Pasteurellales</taxon>
        <taxon>Pasteurellaceae</taxon>
        <taxon>Mannheimia</taxon>
    </lineage>
</organism>
<dbReference type="PROSITE" id="PS51257">
    <property type="entry name" value="PROKAR_LIPOPROTEIN"/>
    <property type="match status" value="1"/>
</dbReference>
<keyword evidence="3" id="KW-1185">Reference proteome</keyword>
<reference evidence="2 3" key="1">
    <citation type="submission" date="2023-02" db="EMBL/GenBank/DDBJ databases">
        <title>Mannheimia cairiniae sp. nov., a novel species of Mannheimia obtained from moscovy ducks (Cairina moschata) and reclassification of Mannheimia ovis as heterotypic synonym of Mannheimia pernigra.</title>
        <authorList>
            <person name="Christensen H."/>
        </authorList>
    </citation>
    <scope>NUCLEOTIDE SEQUENCE [LARGE SCALE GENOMIC DNA]</scope>
    <source>
        <strain evidence="2 3">AT1</strain>
    </source>
</reference>
<proteinExistence type="predicted"/>
<dbReference type="RefSeq" id="WP_273747671.1">
    <property type="nucleotide sequence ID" value="NZ_JAQSJE010000004.1"/>
</dbReference>
<dbReference type="EMBL" id="JAQSJE010000004">
    <property type="protein sequence ID" value="MDD0823810.1"/>
    <property type="molecule type" value="Genomic_DNA"/>
</dbReference>
<evidence type="ECO:0000313" key="2">
    <source>
        <dbReference type="EMBL" id="MDD0823810.1"/>
    </source>
</evidence>